<accession>A0A8B2NHB8</accession>
<dbReference type="PANTHER" id="PTHR30203">
    <property type="entry name" value="OUTER MEMBRANE CATION EFFLUX PROTEIN"/>
    <property type="match status" value="1"/>
</dbReference>
<keyword evidence="1" id="KW-0732">Signal</keyword>
<dbReference type="PROSITE" id="PS51257">
    <property type="entry name" value="PROKAR_LIPOPROTEIN"/>
    <property type="match status" value="1"/>
</dbReference>
<feature type="chain" id="PRO_5033064899" evidence="1">
    <location>
        <begin position="24"/>
        <end position="484"/>
    </location>
</feature>
<name>A0A8B2NHB8_9HYPH</name>
<evidence type="ECO:0000256" key="1">
    <source>
        <dbReference type="SAM" id="SignalP"/>
    </source>
</evidence>
<gene>
    <name evidence="2" type="ORF">DLJ53_33065</name>
</gene>
<dbReference type="PANTHER" id="PTHR30203:SF24">
    <property type="entry name" value="BLR4935 PROTEIN"/>
    <property type="match status" value="1"/>
</dbReference>
<dbReference type="Gene3D" id="1.20.1600.10">
    <property type="entry name" value="Outer membrane efflux proteins (OEP)"/>
    <property type="match status" value="1"/>
</dbReference>
<dbReference type="OrthoDB" id="237412at2"/>
<dbReference type="InterPro" id="IPR010131">
    <property type="entry name" value="MdtP/NodT-like"/>
</dbReference>
<dbReference type="SUPFAM" id="SSF56954">
    <property type="entry name" value="Outer membrane efflux proteins (OEP)"/>
    <property type="match status" value="1"/>
</dbReference>
<dbReference type="AlphaFoldDB" id="A0A8B2NHB8"/>
<comment type="caution">
    <text evidence="2">The sequence shown here is derived from an EMBL/GenBank/DDBJ whole genome shotgun (WGS) entry which is preliminary data.</text>
</comment>
<dbReference type="GO" id="GO:0015562">
    <property type="term" value="F:efflux transmembrane transporter activity"/>
    <property type="evidence" value="ECO:0007669"/>
    <property type="project" value="InterPro"/>
</dbReference>
<dbReference type="Proteomes" id="UP000249590">
    <property type="component" value="Unassembled WGS sequence"/>
</dbReference>
<reference evidence="2 3" key="1">
    <citation type="submission" date="2018-05" db="EMBL/GenBank/DDBJ databases">
        <title>Acuticoccus sediminis sp. nov., isolated from deep-sea sediment of Indian Ocean.</title>
        <authorList>
            <person name="Liu X."/>
            <person name="Lai Q."/>
            <person name="Du Y."/>
            <person name="Sun F."/>
            <person name="Zhang X."/>
            <person name="Wang S."/>
            <person name="Shao Z."/>
        </authorList>
    </citation>
    <scope>NUCLEOTIDE SEQUENCE [LARGE SCALE GENOMIC DNA]</scope>
    <source>
        <strain evidence="2 3">PTG4-2</strain>
    </source>
</reference>
<protein>
    <submittedName>
        <fullName evidence="2">Copper resistance protein</fullName>
    </submittedName>
</protein>
<dbReference type="RefSeq" id="WP_111352590.1">
    <property type="nucleotide sequence ID" value="NZ_QHHQ01000015.1"/>
</dbReference>
<evidence type="ECO:0000313" key="3">
    <source>
        <dbReference type="Proteomes" id="UP000249590"/>
    </source>
</evidence>
<evidence type="ECO:0000313" key="2">
    <source>
        <dbReference type="EMBL" id="RAH96212.1"/>
    </source>
</evidence>
<keyword evidence="3" id="KW-1185">Reference proteome</keyword>
<sequence length="484" mass="52499">MSRWFRAAGATALVGFLGGCVSAEDFPIDRGFMAVSTGAQPVTKTHSVWATNAVQQAQNEAQVHALVAGKTINADTAVRVALLNNRELQAAYAELGLSIAELWQESLPVNPTVALGVNASTDTVRQTLEGALIANVLSYATRQRRVAIAETRVRQAQERAIEATLNLAHETRRAFYEAAAAWGVVIELNRALVAADAAAELAGELGRTGAFSKVEQARQQAFYAELTSEKARAVLEARLAKEQLTRRLGLWGATLSYEVPNGLPNLPRSIRDQSAIERLALQNRADLKIAKLELEALARSYGLTKATRYVTDLQIAAGLELEREEEVEDGDTTVTNRLTPRFEAEFEIPIFDTGAARLRTAELQLMRATNLLAARAVAVRSEARAAHTAYRGTYEIAKHYRDAIVPLRKTVEDEAVLSYNGMITNTFDLLADTRARIASVRAALEARRDFFLAEVDVAAAIWGGGVAGTEPAETEVAAAEGDEE</sequence>
<dbReference type="EMBL" id="QHHQ01000015">
    <property type="protein sequence ID" value="RAH96212.1"/>
    <property type="molecule type" value="Genomic_DNA"/>
</dbReference>
<proteinExistence type="predicted"/>
<feature type="signal peptide" evidence="1">
    <location>
        <begin position="1"/>
        <end position="23"/>
    </location>
</feature>
<organism evidence="2 3">
    <name type="scientific">Acuticoccus sediminis</name>
    <dbReference type="NCBI Taxonomy" id="2184697"/>
    <lineage>
        <taxon>Bacteria</taxon>
        <taxon>Pseudomonadati</taxon>
        <taxon>Pseudomonadota</taxon>
        <taxon>Alphaproteobacteria</taxon>
        <taxon>Hyphomicrobiales</taxon>
        <taxon>Amorphaceae</taxon>
        <taxon>Acuticoccus</taxon>
    </lineage>
</organism>